<evidence type="ECO:0000313" key="3">
    <source>
        <dbReference type="WBParaSite" id="HPLM_0001303001-mRNA-1"/>
    </source>
</evidence>
<dbReference type="OrthoDB" id="5796826at2759"/>
<evidence type="ECO:0000313" key="2">
    <source>
        <dbReference type="Proteomes" id="UP000268014"/>
    </source>
</evidence>
<proteinExistence type="predicted"/>
<dbReference type="WBParaSite" id="HPLM_0001303001-mRNA-1">
    <property type="protein sequence ID" value="HPLM_0001303001-mRNA-1"/>
    <property type="gene ID" value="HPLM_0001303001"/>
</dbReference>
<dbReference type="EMBL" id="UZAF01018056">
    <property type="protein sequence ID" value="VDO47562.1"/>
    <property type="molecule type" value="Genomic_DNA"/>
</dbReference>
<protein>
    <submittedName>
        <fullName evidence="3">Tick transposon</fullName>
    </submittedName>
</protein>
<reference evidence="3" key="1">
    <citation type="submission" date="2017-02" db="UniProtKB">
        <authorList>
            <consortium name="WormBaseParasite"/>
        </authorList>
    </citation>
    <scope>IDENTIFICATION</scope>
</reference>
<reference evidence="1 2" key="2">
    <citation type="submission" date="2018-11" db="EMBL/GenBank/DDBJ databases">
        <authorList>
            <consortium name="Pathogen Informatics"/>
        </authorList>
    </citation>
    <scope>NUCLEOTIDE SEQUENCE [LARGE SCALE GENOMIC DNA]</scope>
    <source>
        <strain evidence="1 2">MHpl1</strain>
    </source>
</reference>
<accession>A0A0N4WNY2</accession>
<organism evidence="3">
    <name type="scientific">Haemonchus placei</name>
    <name type="common">Barber's pole worm</name>
    <dbReference type="NCBI Taxonomy" id="6290"/>
    <lineage>
        <taxon>Eukaryota</taxon>
        <taxon>Metazoa</taxon>
        <taxon>Ecdysozoa</taxon>
        <taxon>Nematoda</taxon>
        <taxon>Chromadorea</taxon>
        <taxon>Rhabditida</taxon>
        <taxon>Rhabditina</taxon>
        <taxon>Rhabditomorpha</taxon>
        <taxon>Strongyloidea</taxon>
        <taxon>Trichostrongylidae</taxon>
        <taxon>Haemonchus</taxon>
    </lineage>
</organism>
<dbReference type="Proteomes" id="UP000268014">
    <property type="component" value="Unassembled WGS sequence"/>
</dbReference>
<dbReference type="AlphaFoldDB" id="A0A0N4WNY2"/>
<evidence type="ECO:0000313" key="1">
    <source>
        <dbReference type="EMBL" id="VDO47562.1"/>
    </source>
</evidence>
<gene>
    <name evidence="1" type="ORF">HPLM_LOCUS13017</name>
</gene>
<name>A0A0N4WNY2_HAEPC</name>
<keyword evidence="2" id="KW-1185">Reference proteome</keyword>
<sequence length="163" mass="19592">WIFFHFFLVYPKAFARQFNSLQRHLGASDDSFPLKAYNIPPEVIYSLPDRLRKKILDIWEERDPNGDCYQQQRRTRLILLNLPPSLWKTLRPKALQCSLPHFIDRLEWDLQGPTWTPFYKLTKQLRLLQQHDISVKSFDMPPPTVFRSVREALQKRRRSPDDE</sequence>